<evidence type="ECO:0000313" key="3">
    <source>
        <dbReference type="Proteomes" id="UP001165584"/>
    </source>
</evidence>
<feature type="transmembrane region" description="Helical" evidence="1">
    <location>
        <begin position="147"/>
        <end position="165"/>
    </location>
</feature>
<feature type="transmembrane region" description="Helical" evidence="1">
    <location>
        <begin position="7"/>
        <end position="34"/>
    </location>
</feature>
<feature type="transmembrane region" description="Helical" evidence="1">
    <location>
        <begin position="242"/>
        <end position="262"/>
    </location>
</feature>
<proteinExistence type="predicted"/>
<keyword evidence="3" id="KW-1185">Reference proteome</keyword>
<feature type="transmembrane region" description="Helical" evidence="1">
    <location>
        <begin position="397"/>
        <end position="417"/>
    </location>
</feature>
<keyword evidence="1" id="KW-1133">Transmembrane helix</keyword>
<comment type="caution">
    <text evidence="2">The sequence shown here is derived from an EMBL/GenBank/DDBJ whole genome shotgun (WGS) entry which is preliminary data.</text>
</comment>
<feature type="transmembrane region" description="Helical" evidence="1">
    <location>
        <begin position="307"/>
        <end position="332"/>
    </location>
</feature>
<dbReference type="RefSeq" id="WP_259507038.1">
    <property type="nucleotide sequence ID" value="NZ_JANLCM010000001.1"/>
</dbReference>
<dbReference type="InterPro" id="IPR045931">
    <property type="entry name" value="DUF6350"/>
</dbReference>
<keyword evidence="1" id="KW-0812">Transmembrane</keyword>
<organism evidence="2 3">
    <name type="scientific">Herbiconiux aconitum</name>
    <dbReference type="NCBI Taxonomy" id="2970913"/>
    <lineage>
        <taxon>Bacteria</taxon>
        <taxon>Bacillati</taxon>
        <taxon>Actinomycetota</taxon>
        <taxon>Actinomycetes</taxon>
        <taxon>Micrococcales</taxon>
        <taxon>Microbacteriaceae</taxon>
        <taxon>Herbiconiux</taxon>
    </lineage>
</organism>
<reference evidence="2" key="1">
    <citation type="submission" date="2022-08" db="EMBL/GenBank/DDBJ databases">
        <authorList>
            <person name="Deng Y."/>
            <person name="Han X.-F."/>
            <person name="Zhang Y.-Q."/>
        </authorList>
    </citation>
    <scope>NUCLEOTIDE SEQUENCE</scope>
    <source>
        <strain evidence="2">CPCC 205763</strain>
    </source>
</reference>
<accession>A0ABT2GTK3</accession>
<evidence type="ECO:0000313" key="2">
    <source>
        <dbReference type="EMBL" id="MCS5718264.1"/>
    </source>
</evidence>
<keyword evidence="1" id="KW-0472">Membrane</keyword>
<sequence>MNRPITALLAALDAVIVVAIGVGIPLIPLTILWATQFGLAIDWLVFWRAAGDIWLLGNGVDVLFSIDPDLALRLALDGAQLPFEVGVAPLGFAFVTVLLGARSGRRLTATQYPVTGAVVGVVSLGALAGLVALSVRDPAALPSLPQSLLYPAFVYAIGLAIGYAWTSRRVATLEFGPNSGIRRRWGERLATIAPGDRGLVALMFRAGAIAAAGVMGLAALAMALILVFGFSSIVSLYESLQAGLLGGISLTLAQLALLPNLIVWTASWFVGPGFALGTGSAVSPLGTQLGLVPSLPVFGALPHGTPALGFAGLLVPIVVGYLTAAVLRPAFLANVNGRIGPSLSTARSGGARVVRLVLTAAGGGAVGASILALLALWSGGAAGPGRLVEVGPDAGWVWLWAFVELTGSMLLGLVAGARTGAPRAADTL</sequence>
<feature type="transmembrane region" description="Helical" evidence="1">
    <location>
        <begin position="353"/>
        <end position="377"/>
    </location>
</feature>
<dbReference type="Pfam" id="PF19877">
    <property type="entry name" value="DUF6350"/>
    <property type="match status" value="1"/>
</dbReference>
<dbReference type="EMBL" id="JANLCM010000001">
    <property type="protein sequence ID" value="MCS5718264.1"/>
    <property type="molecule type" value="Genomic_DNA"/>
</dbReference>
<dbReference type="Proteomes" id="UP001165584">
    <property type="component" value="Unassembled WGS sequence"/>
</dbReference>
<name>A0ABT2GTK3_9MICO</name>
<protein>
    <submittedName>
        <fullName evidence="2">DUF6350 family protein</fullName>
    </submittedName>
</protein>
<feature type="transmembrane region" description="Helical" evidence="1">
    <location>
        <begin position="112"/>
        <end position="135"/>
    </location>
</feature>
<feature type="transmembrane region" description="Helical" evidence="1">
    <location>
        <begin position="206"/>
        <end position="230"/>
    </location>
</feature>
<feature type="transmembrane region" description="Helical" evidence="1">
    <location>
        <begin position="81"/>
        <end position="100"/>
    </location>
</feature>
<feature type="transmembrane region" description="Helical" evidence="1">
    <location>
        <begin position="269"/>
        <end position="287"/>
    </location>
</feature>
<evidence type="ECO:0000256" key="1">
    <source>
        <dbReference type="SAM" id="Phobius"/>
    </source>
</evidence>
<gene>
    <name evidence="2" type="ORF">N1027_08940</name>
</gene>